<reference evidence="1 2" key="1">
    <citation type="journal article" date="2020" name="Genome Biol. Evol.">
        <title>Comparative genomics of Sclerotiniaceae.</title>
        <authorList>
            <person name="Valero Jimenez C.A."/>
            <person name="Steentjes M."/>
            <person name="Scholten O.E."/>
            <person name="Van Kan J.A.L."/>
        </authorList>
    </citation>
    <scope>NUCLEOTIDE SEQUENCE [LARGE SCALE GENOMIC DNA]</scope>
    <source>
        <strain evidence="1 2">MUCL 94</strain>
    </source>
</reference>
<keyword evidence="2" id="KW-1185">Reference proteome</keyword>
<proteinExistence type="predicted"/>
<evidence type="ECO:0000313" key="1">
    <source>
        <dbReference type="EMBL" id="KAF7944806.1"/>
    </source>
</evidence>
<dbReference type="RefSeq" id="XP_038733288.1">
    <property type="nucleotide sequence ID" value="XM_038875951.1"/>
</dbReference>
<dbReference type="GeneID" id="62149028"/>
<gene>
    <name evidence="1" type="ORF">EAE97_005439</name>
</gene>
<dbReference type="EMBL" id="RCSW01000009">
    <property type="protein sequence ID" value="KAF7944806.1"/>
    <property type="molecule type" value="Genomic_DNA"/>
</dbReference>
<dbReference type="Proteomes" id="UP000710849">
    <property type="component" value="Unassembled WGS sequence"/>
</dbReference>
<sequence>MPELGLQLEYTKHPKYTGHIMDLLQSIRNLRGVPDSSYRQTRASCQIEAQKLRDEVQCDEISLTNERKYLEHEIRSIYKQDLRKKLGQEVGIPLNGRDHQIIKSLLEGALQERFEKFGDIGMIREWSLMTDREYLDRLIKYLEPGHRMFTFRIHPDINECYRGVARDWDSYRS</sequence>
<protein>
    <submittedName>
        <fullName evidence="1">Uncharacterized protein</fullName>
    </submittedName>
</protein>
<accession>A0A9P5LZX0</accession>
<name>A0A9P5LZX0_9HELO</name>
<comment type="caution">
    <text evidence="1">The sequence shown here is derived from an EMBL/GenBank/DDBJ whole genome shotgun (WGS) entry which is preliminary data.</text>
</comment>
<evidence type="ECO:0000313" key="2">
    <source>
        <dbReference type="Proteomes" id="UP000710849"/>
    </source>
</evidence>
<dbReference type="AlphaFoldDB" id="A0A9P5LZX0"/>
<organism evidence="1 2">
    <name type="scientific">Botrytis byssoidea</name>
    <dbReference type="NCBI Taxonomy" id="139641"/>
    <lineage>
        <taxon>Eukaryota</taxon>
        <taxon>Fungi</taxon>
        <taxon>Dikarya</taxon>
        <taxon>Ascomycota</taxon>
        <taxon>Pezizomycotina</taxon>
        <taxon>Leotiomycetes</taxon>
        <taxon>Helotiales</taxon>
        <taxon>Sclerotiniaceae</taxon>
        <taxon>Botrytis</taxon>
    </lineage>
</organism>